<gene>
    <name evidence="5" type="ORF">GCM10011611_53660</name>
</gene>
<dbReference type="InterPro" id="IPR008920">
    <property type="entry name" value="TF_FadR/GntR_C"/>
</dbReference>
<organism evidence="5 6">
    <name type="scientific">Aliidongia dinghuensis</name>
    <dbReference type="NCBI Taxonomy" id="1867774"/>
    <lineage>
        <taxon>Bacteria</taxon>
        <taxon>Pseudomonadati</taxon>
        <taxon>Pseudomonadota</taxon>
        <taxon>Alphaproteobacteria</taxon>
        <taxon>Rhodospirillales</taxon>
        <taxon>Dongiaceae</taxon>
        <taxon>Aliidongia</taxon>
    </lineage>
</organism>
<keyword evidence="2" id="KW-0238">DNA-binding</keyword>
<dbReference type="Proteomes" id="UP000646365">
    <property type="component" value="Unassembled WGS sequence"/>
</dbReference>
<dbReference type="SMART" id="SM00345">
    <property type="entry name" value="HTH_GNTR"/>
    <property type="match status" value="1"/>
</dbReference>
<proteinExistence type="predicted"/>
<evidence type="ECO:0000313" key="6">
    <source>
        <dbReference type="Proteomes" id="UP000646365"/>
    </source>
</evidence>
<evidence type="ECO:0000256" key="1">
    <source>
        <dbReference type="ARBA" id="ARBA00023015"/>
    </source>
</evidence>
<dbReference type="GO" id="GO:0003677">
    <property type="term" value="F:DNA binding"/>
    <property type="evidence" value="ECO:0007669"/>
    <property type="project" value="UniProtKB-KW"/>
</dbReference>
<keyword evidence="1" id="KW-0805">Transcription regulation</keyword>
<evidence type="ECO:0000256" key="2">
    <source>
        <dbReference type="ARBA" id="ARBA00023125"/>
    </source>
</evidence>
<dbReference type="GO" id="GO:0003700">
    <property type="term" value="F:DNA-binding transcription factor activity"/>
    <property type="evidence" value="ECO:0007669"/>
    <property type="project" value="InterPro"/>
</dbReference>
<dbReference type="InterPro" id="IPR036390">
    <property type="entry name" value="WH_DNA-bd_sf"/>
</dbReference>
<reference evidence="5" key="2">
    <citation type="submission" date="2020-09" db="EMBL/GenBank/DDBJ databases">
        <authorList>
            <person name="Sun Q."/>
            <person name="Zhou Y."/>
        </authorList>
    </citation>
    <scope>NUCLEOTIDE SEQUENCE</scope>
    <source>
        <strain evidence="5">CGMCC 1.15725</strain>
    </source>
</reference>
<dbReference type="InterPro" id="IPR000524">
    <property type="entry name" value="Tscrpt_reg_HTH_GntR"/>
</dbReference>
<protein>
    <submittedName>
        <fullName evidence="5">GntR family transcriptional regulator</fullName>
    </submittedName>
</protein>
<dbReference type="PANTHER" id="PTHR43537:SF20">
    <property type="entry name" value="HTH-TYPE TRANSCRIPTIONAL REPRESSOR GLAR"/>
    <property type="match status" value="1"/>
</dbReference>
<feature type="domain" description="HTH gntR-type" evidence="4">
    <location>
        <begin position="7"/>
        <end position="74"/>
    </location>
</feature>
<dbReference type="AlphaFoldDB" id="A0A8J3E620"/>
<dbReference type="InterPro" id="IPR011711">
    <property type="entry name" value="GntR_C"/>
</dbReference>
<name>A0A8J3E620_9PROT</name>
<dbReference type="Gene3D" id="1.10.10.10">
    <property type="entry name" value="Winged helix-like DNA-binding domain superfamily/Winged helix DNA-binding domain"/>
    <property type="match status" value="1"/>
</dbReference>
<reference evidence="5" key="1">
    <citation type="journal article" date="2014" name="Int. J. Syst. Evol. Microbiol.">
        <title>Complete genome sequence of Corynebacterium casei LMG S-19264T (=DSM 44701T), isolated from a smear-ripened cheese.</title>
        <authorList>
            <consortium name="US DOE Joint Genome Institute (JGI-PGF)"/>
            <person name="Walter F."/>
            <person name="Albersmeier A."/>
            <person name="Kalinowski J."/>
            <person name="Ruckert C."/>
        </authorList>
    </citation>
    <scope>NUCLEOTIDE SEQUENCE</scope>
    <source>
        <strain evidence="5">CGMCC 1.15725</strain>
    </source>
</reference>
<dbReference type="SUPFAM" id="SSF46785">
    <property type="entry name" value="Winged helix' DNA-binding domain"/>
    <property type="match status" value="1"/>
</dbReference>
<keyword evidence="3" id="KW-0804">Transcription</keyword>
<dbReference type="Gene3D" id="1.20.120.530">
    <property type="entry name" value="GntR ligand-binding domain-like"/>
    <property type="match status" value="1"/>
</dbReference>
<dbReference type="RefSeq" id="WP_189051252.1">
    <property type="nucleotide sequence ID" value="NZ_BMJQ01000017.1"/>
</dbReference>
<dbReference type="Pfam" id="PF00392">
    <property type="entry name" value="GntR"/>
    <property type="match status" value="1"/>
</dbReference>
<dbReference type="EMBL" id="BMJQ01000017">
    <property type="protein sequence ID" value="GGF40494.1"/>
    <property type="molecule type" value="Genomic_DNA"/>
</dbReference>
<dbReference type="PANTHER" id="PTHR43537">
    <property type="entry name" value="TRANSCRIPTIONAL REGULATOR, GNTR FAMILY"/>
    <property type="match status" value="1"/>
</dbReference>
<evidence type="ECO:0000259" key="4">
    <source>
        <dbReference type="PROSITE" id="PS50949"/>
    </source>
</evidence>
<comment type="caution">
    <text evidence="5">The sequence shown here is derived from an EMBL/GenBank/DDBJ whole genome shotgun (WGS) entry which is preliminary data.</text>
</comment>
<sequence length="227" mass="25155">MIDLVAGTLASSTYAQLRREILDGDQVPGSRLHIRQLCERFGIGASPMREALNRLSAEGLVQQLDQRGFRVAPLDLEDLSDLTRMRCWLNEIALRAAISAGDAAWEEGLVVAHYRLMRAPKETSPVDGRRSAAWERAHRDFHAALIAACGSRRLMEQCAALFDAADRYRHVSRIASSDRRDDADEHTQIMEAALRRNGDGAVALLTRHMANTEELVRAALVGAASRE</sequence>
<dbReference type="PROSITE" id="PS50949">
    <property type="entry name" value="HTH_GNTR"/>
    <property type="match status" value="1"/>
</dbReference>
<dbReference type="InterPro" id="IPR036388">
    <property type="entry name" value="WH-like_DNA-bd_sf"/>
</dbReference>
<evidence type="ECO:0000313" key="5">
    <source>
        <dbReference type="EMBL" id="GGF40494.1"/>
    </source>
</evidence>
<keyword evidence="6" id="KW-1185">Reference proteome</keyword>
<evidence type="ECO:0000256" key="3">
    <source>
        <dbReference type="ARBA" id="ARBA00023163"/>
    </source>
</evidence>
<dbReference type="Pfam" id="PF07729">
    <property type="entry name" value="FCD"/>
    <property type="match status" value="1"/>
</dbReference>
<dbReference type="SUPFAM" id="SSF48008">
    <property type="entry name" value="GntR ligand-binding domain-like"/>
    <property type="match status" value="1"/>
</dbReference>
<dbReference type="SMART" id="SM00895">
    <property type="entry name" value="FCD"/>
    <property type="match status" value="1"/>
</dbReference>
<dbReference type="CDD" id="cd07377">
    <property type="entry name" value="WHTH_GntR"/>
    <property type="match status" value="1"/>
</dbReference>
<accession>A0A8J3E620</accession>